<feature type="domain" description="RES" evidence="1">
    <location>
        <begin position="80"/>
        <end position="212"/>
    </location>
</feature>
<dbReference type="AlphaFoldDB" id="A0A917M8I9"/>
<organism evidence="2 3">
    <name type="scientific">Edaphobacter dinghuensis</name>
    <dbReference type="NCBI Taxonomy" id="1560005"/>
    <lineage>
        <taxon>Bacteria</taxon>
        <taxon>Pseudomonadati</taxon>
        <taxon>Acidobacteriota</taxon>
        <taxon>Terriglobia</taxon>
        <taxon>Terriglobales</taxon>
        <taxon>Acidobacteriaceae</taxon>
        <taxon>Edaphobacter</taxon>
    </lineage>
</organism>
<dbReference type="SMART" id="SM00953">
    <property type="entry name" value="RES"/>
    <property type="match status" value="1"/>
</dbReference>
<gene>
    <name evidence="2" type="ORF">GCM10011585_29910</name>
</gene>
<comment type="caution">
    <text evidence="2">The sequence shown here is derived from an EMBL/GenBank/DDBJ whole genome shotgun (WGS) entry which is preliminary data.</text>
</comment>
<dbReference type="Pfam" id="PF08808">
    <property type="entry name" value="RES"/>
    <property type="match status" value="1"/>
</dbReference>
<dbReference type="InterPro" id="IPR014914">
    <property type="entry name" value="RES_dom"/>
</dbReference>
<reference evidence="2" key="1">
    <citation type="journal article" date="2014" name="Int. J. Syst. Evol. Microbiol.">
        <title>Complete genome sequence of Corynebacterium casei LMG S-19264T (=DSM 44701T), isolated from a smear-ripened cheese.</title>
        <authorList>
            <consortium name="US DOE Joint Genome Institute (JGI-PGF)"/>
            <person name="Walter F."/>
            <person name="Albersmeier A."/>
            <person name="Kalinowski J."/>
            <person name="Ruckert C."/>
        </authorList>
    </citation>
    <scope>NUCLEOTIDE SEQUENCE</scope>
    <source>
        <strain evidence="2">CGMCC 1.12997</strain>
    </source>
</reference>
<evidence type="ECO:0000259" key="1">
    <source>
        <dbReference type="SMART" id="SM00953"/>
    </source>
</evidence>
<reference evidence="2" key="2">
    <citation type="submission" date="2020-09" db="EMBL/GenBank/DDBJ databases">
        <authorList>
            <person name="Sun Q."/>
            <person name="Zhou Y."/>
        </authorList>
    </citation>
    <scope>NUCLEOTIDE SEQUENCE</scope>
    <source>
        <strain evidence="2">CGMCC 1.12997</strain>
    </source>
</reference>
<dbReference type="RefSeq" id="WP_188554971.1">
    <property type="nucleotide sequence ID" value="NZ_BMGT01000003.1"/>
</dbReference>
<dbReference type="EMBL" id="BMGT01000003">
    <property type="protein sequence ID" value="GGG84140.1"/>
    <property type="molecule type" value="Genomic_DNA"/>
</dbReference>
<name>A0A917M8I9_9BACT</name>
<accession>A0A917M8I9</accession>
<proteinExistence type="predicted"/>
<keyword evidence="3" id="KW-1185">Reference proteome</keyword>
<sequence>MIPAAVDVELADTHRLIPSKYSESGTVLSRLTDDESVLSDLMELDGATNGRLLGEEGLLPGISVHELVYGVGYAHIVNAAFTHAGPMGGRFNNSERGAWYCGVERETSIAEVVFHKLRQLEEVDWREEEVSTFDDYLADFTARMQDLRAPKPQYKRFLKAGPIPECYADSQQLAAVLLVQQSNGIIYPSVRKKGGSCLVCFRPTLVYNVRQGARLELRLLAGRDFSPSDVREVRTA</sequence>
<dbReference type="Proteomes" id="UP000647241">
    <property type="component" value="Unassembled WGS sequence"/>
</dbReference>
<evidence type="ECO:0000313" key="3">
    <source>
        <dbReference type="Proteomes" id="UP000647241"/>
    </source>
</evidence>
<evidence type="ECO:0000313" key="2">
    <source>
        <dbReference type="EMBL" id="GGG84140.1"/>
    </source>
</evidence>
<protein>
    <recommendedName>
        <fullName evidence="1">RES domain-containing protein</fullName>
    </recommendedName>
</protein>